<evidence type="ECO:0000313" key="2">
    <source>
        <dbReference type="Proteomes" id="UP000184236"/>
    </source>
</evidence>
<dbReference type="InterPro" id="IPR028965">
    <property type="entry name" value="Imm7"/>
</dbReference>
<dbReference type="Proteomes" id="UP000184236">
    <property type="component" value="Unassembled WGS sequence"/>
</dbReference>
<keyword evidence="2" id="KW-1185">Reference proteome</keyword>
<dbReference type="EMBL" id="FQVO01000002">
    <property type="protein sequence ID" value="SHE56009.1"/>
    <property type="molecule type" value="Genomic_DNA"/>
</dbReference>
<reference evidence="2" key="1">
    <citation type="submission" date="2016-11" db="EMBL/GenBank/DDBJ databases">
        <authorList>
            <person name="Varghese N."/>
            <person name="Submissions S."/>
        </authorList>
    </citation>
    <scope>NUCLEOTIDE SEQUENCE [LARGE SCALE GENOMIC DNA]</scope>
    <source>
        <strain evidence="2">DSM 26898</strain>
    </source>
</reference>
<dbReference type="STRING" id="1302685.SAMN05444408_102103"/>
<protein>
    <submittedName>
        <fullName evidence="1">Immunity protein 7</fullName>
    </submittedName>
</protein>
<gene>
    <name evidence="1" type="ORF">SAMN05444408_102103</name>
</gene>
<organism evidence="1 2">
    <name type="scientific">Chryseobacterium takakiae</name>
    <dbReference type="NCBI Taxonomy" id="1302685"/>
    <lineage>
        <taxon>Bacteria</taxon>
        <taxon>Pseudomonadati</taxon>
        <taxon>Bacteroidota</taxon>
        <taxon>Flavobacteriia</taxon>
        <taxon>Flavobacteriales</taxon>
        <taxon>Weeksellaceae</taxon>
        <taxon>Chryseobacterium group</taxon>
        <taxon>Chryseobacterium</taxon>
    </lineage>
</organism>
<sequence>MFEYRGWIVLAFDGYEEDFSKLKDGVAILSKRINIHKNIAQFSQIINSNESYELLMVGNLNHENGFLEDLKSLLNYVKEILPASYGLLFLRNQENEDFDKFSVLRMSKKGIELLEDTLLSPCSEFIED</sequence>
<name>A0A1M4UH24_9FLAO</name>
<dbReference type="Pfam" id="PF15585">
    <property type="entry name" value="Imm7"/>
    <property type="match status" value="1"/>
</dbReference>
<dbReference type="AlphaFoldDB" id="A0A1M4UH24"/>
<proteinExistence type="predicted"/>
<accession>A0A1M4UH24</accession>
<dbReference type="RefSeq" id="WP_072883472.1">
    <property type="nucleotide sequence ID" value="NZ_FQVO01000002.1"/>
</dbReference>
<evidence type="ECO:0000313" key="1">
    <source>
        <dbReference type="EMBL" id="SHE56009.1"/>
    </source>
</evidence>
<dbReference type="OrthoDB" id="4557988at2"/>